<gene>
    <name evidence="2" type="ORF">ENP47_02150</name>
</gene>
<evidence type="ECO:0000313" key="2">
    <source>
        <dbReference type="EMBL" id="HEF64400.1"/>
    </source>
</evidence>
<dbReference type="CDD" id="cd19090">
    <property type="entry name" value="AKR_AKR15A-like"/>
    <property type="match status" value="1"/>
</dbReference>
<dbReference type="InterPro" id="IPR023210">
    <property type="entry name" value="NADP_OxRdtase_dom"/>
</dbReference>
<dbReference type="Gene3D" id="3.20.20.100">
    <property type="entry name" value="NADP-dependent oxidoreductase domain"/>
    <property type="match status" value="1"/>
</dbReference>
<accession>A0A7C1K3U2</accession>
<protein>
    <submittedName>
        <fullName evidence="2">Aldo/keto reductase</fullName>
    </submittedName>
</protein>
<evidence type="ECO:0000259" key="1">
    <source>
        <dbReference type="Pfam" id="PF00248"/>
    </source>
</evidence>
<dbReference type="EMBL" id="DSJL01000006">
    <property type="protein sequence ID" value="HEF64400.1"/>
    <property type="molecule type" value="Genomic_DNA"/>
</dbReference>
<dbReference type="GO" id="GO:0016491">
    <property type="term" value="F:oxidoreductase activity"/>
    <property type="evidence" value="ECO:0007669"/>
    <property type="project" value="InterPro"/>
</dbReference>
<dbReference type="PANTHER" id="PTHR42686">
    <property type="entry name" value="GH17980P-RELATED"/>
    <property type="match status" value="1"/>
</dbReference>
<dbReference type="Pfam" id="PF00248">
    <property type="entry name" value="Aldo_ket_red"/>
    <property type="match status" value="1"/>
</dbReference>
<comment type="caution">
    <text evidence="2">The sequence shown here is derived from an EMBL/GenBank/DDBJ whole genome shotgun (WGS) entry which is preliminary data.</text>
</comment>
<reference evidence="2" key="1">
    <citation type="journal article" date="2020" name="mSystems">
        <title>Genome- and Community-Level Interaction Insights into Carbon Utilization and Element Cycling Functions of Hydrothermarchaeota in Hydrothermal Sediment.</title>
        <authorList>
            <person name="Zhou Z."/>
            <person name="Liu Y."/>
            <person name="Xu W."/>
            <person name="Pan J."/>
            <person name="Luo Z.H."/>
            <person name="Li M."/>
        </authorList>
    </citation>
    <scope>NUCLEOTIDE SEQUENCE [LARGE SCALE GENOMIC DNA]</scope>
    <source>
        <strain evidence="2">SpSt-222</strain>
    </source>
</reference>
<dbReference type="SUPFAM" id="SSF51430">
    <property type="entry name" value="NAD(P)-linked oxidoreductase"/>
    <property type="match status" value="1"/>
</dbReference>
<dbReference type="GO" id="GO:0005829">
    <property type="term" value="C:cytosol"/>
    <property type="evidence" value="ECO:0007669"/>
    <property type="project" value="TreeGrafter"/>
</dbReference>
<dbReference type="InterPro" id="IPR020471">
    <property type="entry name" value="AKR"/>
</dbReference>
<feature type="domain" description="NADP-dependent oxidoreductase" evidence="1">
    <location>
        <begin position="36"/>
        <end position="306"/>
    </location>
</feature>
<dbReference type="InterPro" id="IPR036812">
    <property type="entry name" value="NAD(P)_OxRdtase_dom_sf"/>
</dbReference>
<name>A0A7C1K3U2_THERO</name>
<proteinExistence type="predicted"/>
<sequence length="325" mass="35434">MSTSLPRRILGRTGLEVSIVCAGCAPLGNMPETFGYSVPEEQALATLRAIFRSPITFLDTAAAYGDGESERRIGLVLRELGGLPPGYVLATKADRDLATGRFDAWQVRRSVERSLKLLGLQKLQLVYFHDPEHAGLTVSEALAPEGPVRMLLALRDAGLIEHVGVAAGPIDMLLAYIETGLFEVVITHNRYTLLNRTAEPLIQRANELGVAVVNAAPYGSGLLAKGPAAYPRYAYRQAHPEELERARQLEEICARHGVPLAAAALQFSLRDPRITATIVGMSRPERVEETLRLATWPIPDSLWEELATVPPLPYDPQTGQLVSTT</sequence>
<organism evidence="2">
    <name type="scientific">Thermomicrobium roseum</name>
    <dbReference type="NCBI Taxonomy" id="500"/>
    <lineage>
        <taxon>Bacteria</taxon>
        <taxon>Pseudomonadati</taxon>
        <taxon>Thermomicrobiota</taxon>
        <taxon>Thermomicrobia</taxon>
        <taxon>Thermomicrobiales</taxon>
        <taxon>Thermomicrobiaceae</taxon>
        <taxon>Thermomicrobium</taxon>
    </lineage>
</organism>
<dbReference type="PANTHER" id="PTHR42686:SF1">
    <property type="entry name" value="GH17980P-RELATED"/>
    <property type="match status" value="1"/>
</dbReference>
<dbReference type="AlphaFoldDB" id="A0A7C1K3U2"/>